<dbReference type="AlphaFoldDB" id="A0A3A4K5Z1"/>
<evidence type="ECO:0000313" key="2">
    <source>
        <dbReference type="Proteomes" id="UP000266677"/>
    </source>
</evidence>
<accession>A0A3A4K5Z1</accession>
<proteinExistence type="predicted"/>
<dbReference type="EMBL" id="QZFU01000020">
    <property type="protein sequence ID" value="RJO74078.1"/>
    <property type="molecule type" value="Genomic_DNA"/>
</dbReference>
<reference evidence="1 2" key="1">
    <citation type="submission" date="2018-09" db="EMBL/GenBank/DDBJ databases">
        <title>YIM PH21274 draft genome.</title>
        <authorList>
            <person name="Miao C."/>
        </authorList>
    </citation>
    <scope>NUCLEOTIDE SEQUENCE [LARGE SCALE GENOMIC DNA]</scope>
    <source>
        <strain evidence="1 2">YIM PH 21724</strain>
    </source>
</reference>
<sequence>MAVLSRPIGSLAIMSLAFVLSVAVAVPLLATLAFAAIGHPECATIPEDVGPCGYLARVAF</sequence>
<organism evidence="1 2">
    <name type="scientific">Nocardia panacis</name>
    <dbReference type="NCBI Taxonomy" id="2340916"/>
    <lineage>
        <taxon>Bacteria</taxon>
        <taxon>Bacillati</taxon>
        <taxon>Actinomycetota</taxon>
        <taxon>Actinomycetes</taxon>
        <taxon>Mycobacteriales</taxon>
        <taxon>Nocardiaceae</taxon>
        <taxon>Nocardia</taxon>
    </lineage>
</organism>
<keyword evidence="2" id="KW-1185">Reference proteome</keyword>
<dbReference type="RefSeq" id="WP_120042243.1">
    <property type="nucleotide sequence ID" value="NZ_QZFU01000020.1"/>
</dbReference>
<protein>
    <submittedName>
        <fullName evidence="1">Uncharacterized protein</fullName>
    </submittedName>
</protein>
<gene>
    <name evidence="1" type="ORF">D5S18_18105</name>
</gene>
<comment type="caution">
    <text evidence="1">The sequence shown here is derived from an EMBL/GenBank/DDBJ whole genome shotgun (WGS) entry which is preliminary data.</text>
</comment>
<dbReference type="Proteomes" id="UP000266677">
    <property type="component" value="Unassembled WGS sequence"/>
</dbReference>
<name>A0A3A4K5Z1_9NOCA</name>
<evidence type="ECO:0000313" key="1">
    <source>
        <dbReference type="EMBL" id="RJO74078.1"/>
    </source>
</evidence>